<name>A0ACA9N5Z1_9GLOM</name>
<sequence>KHTLFEFEFGEVDCKDNNITVVQDDEINCYLKLKCWSHNLVKYFED</sequence>
<proteinExistence type="predicted"/>
<gene>
    <name evidence="1" type="ORF">DHETER_LOCUS8525</name>
</gene>
<dbReference type="EMBL" id="CAJVPU010013648">
    <property type="protein sequence ID" value="CAG8634096.1"/>
    <property type="molecule type" value="Genomic_DNA"/>
</dbReference>
<comment type="caution">
    <text evidence="1">The sequence shown here is derived from an EMBL/GenBank/DDBJ whole genome shotgun (WGS) entry which is preliminary data.</text>
</comment>
<protein>
    <submittedName>
        <fullName evidence="1">13781_t:CDS:1</fullName>
    </submittedName>
</protein>
<evidence type="ECO:0000313" key="1">
    <source>
        <dbReference type="EMBL" id="CAG8634096.1"/>
    </source>
</evidence>
<evidence type="ECO:0000313" key="2">
    <source>
        <dbReference type="Proteomes" id="UP000789702"/>
    </source>
</evidence>
<accession>A0ACA9N5Z1</accession>
<feature type="non-terminal residue" evidence="1">
    <location>
        <position position="1"/>
    </location>
</feature>
<dbReference type="Proteomes" id="UP000789702">
    <property type="component" value="Unassembled WGS sequence"/>
</dbReference>
<organism evidence="1 2">
    <name type="scientific">Dentiscutata heterogama</name>
    <dbReference type="NCBI Taxonomy" id="1316150"/>
    <lineage>
        <taxon>Eukaryota</taxon>
        <taxon>Fungi</taxon>
        <taxon>Fungi incertae sedis</taxon>
        <taxon>Mucoromycota</taxon>
        <taxon>Glomeromycotina</taxon>
        <taxon>Glomeromycetes</taxon>
        <taxon>Diversisporales</taxon>
        <taxon>Gigasporaceae</taxon>
        <taxon>Dentiscutata</taxon>
    </lineage>
</organism>
<keyword evidence="2" id="KW-1185">Reference proteome</keyword>
<reference evidence="1" key="1">
    <citation type="submission" date="2021-06" db="EMBL/GenBank/DDBJ databases">
        <authorList>
            <person name="Kallberg Y."/>
            <person name="Tangrot J."/>
            <person name="Rosling A."/>
        </authorList>
    </citation>
    <scope>NUCLEOTIDE SEQUENCE</scope>
    <source>
        <strain evidence="1">IL203A</strain>
    </source>
</reference>